<feature type="region of interest" description="Disordered" evidence="2">
    <location>
        <begin position="21"/>
        <end position="52"/>
    </location>
</feature>
<evidence type="ECO:0000313" key="5">
    <source>
        <dbReference type="EnsemblMetazoa" id="CapteP223135"/>
    </source>
</evidence>
<dbReference type="EMBL" id="KB295623">
    <property type="protein sequence ID" value="ELU12891.1"/>
    <property type="molecule type" value="Genomic_DNA"/>
</dbReference>
<organism evidence="4">
    <name type="scientific">Capitella teleta</name>
    <name type="common">Polychaete worm</name>
    <dbReference type="NCBI Taxonomy" id="283909"/>
    <lineage>
        <taxon>Eukaryota</taxon>
        <taxon>Metazoa</taxon>
        <taxon>Spiralia</taxon>
        <taxon>Lophotrochozoa</taxon>
        <taxon>Annelida</taxon>
        <taxon>Polychaeta</taxon>
        <taxon>Sedentaria</taxon>
        <taxon>Scolecida</taxon>
        <taxon>Capitellidae</taxon>
        <taxon>Capitella</taxon>
    </lineage>
</organism>
<dbReference type="CDD" id="cd14706">
    <property type="entry name" value="bZIP_CREBZF"/>
    <property type="match status" value="1"/>
</dbReference>
<proteinExistence type="predicted"/>
<dbReference type="InterPro" id="IPR046347">
    <property type="entry name" value="bZIP_sf"/>
</dbReference>
<gene>
    <name evidence="4" type="ORF">CAPTEDRAFT_223135</name>
</gene>
<evidence type="ECO:0000313" key="6">
    <source>
        <dbReference type="Proteomes" id="UP000014760"/>
    </source>
</evidence>
<accession>R7V953</accession>
<feature type="domain" description="BZIP" evidence="3">
    <location>
        <begin position="130"/>
        <end position="184"/>
    </location>
</feature>
<protein>
    <recommendedName>
        <fullName evidence="3">BZIP domain-containing protein</fullName>
    </recommendedName>
</protein>
<dbReference type="Gene3D" id="1.20.5.170">
    <property type="match status" value="1"/>
</dbReference>
<evidence type="ECO:0000313" key="4">
    <source>
        <dbReference type="EMBL" id="ELU12891.1"/>
    </source>
</evidence>
<evidence type="ECO:0000259" key="3">
    <source>
        <dbReference type="Pfam" id="PF00170"/>
    </source>
</evidence>
<keyword evidence="1" id="KW-0175">Coiled coil</keyword>
<evidence type="ECO:0000256" key="1">
    <source>
        <dbReference type="SAM" id="Coils"/>
    </source>
</evidence>
<dbReference type="EMBL" id="AMQN01000773">
    <property type="status" value="NOT_ANNOTATED_CDS"/>
    <property type="molecule type" value="Genomic_DNA"/>
</dbReference>
<dbReference type="STRING" id="283909.R7V953"/>
<sequence>MSLTNDLSLYDGLWEDFPGVPDNFGEIEDGGESVESGSTGSGDPIDEDSPGVLFPDLDGISSGQKKLHRLIPKRELQPKKALTIRVRNPDGKMVRVTKDDLLSLKPMMTGHESDGSAETANDFCMNGGKSMSKNAILARENRQRRKMYVSNLETSVKKLTSENRALKDNLKESEGSVASLQKELAYLKAVLANQSTLSSLLQNITETPGVNFKSSCAPKPAKSDNTVEMKRKAVIAANRRLIEKENEEEESAGKWPKVADHDYAVPNPSGAEVPFAVIEQ</sequence>
<dbReference type="InterPro" id="IPR004827">
    <property type="entry name" value="bZIP"/>
</dbReference>
<dbReference type="EnsemblMetazoa" id="CapteT223135">
    <property type="protein sequence ID" value="CapteP223135"/>
    <property type="gene ID" value="CapteG223135"/>
</dbReference>
<keyword evidence="6" id="KW-1185">Reference proteome</keyword>
<feature type="region of interest" description="Disordered" evidence="2">
    <location>
        <begin position="244"/>
        <end position="266"/>
    </location>
</feature>
<dbReference type="Proteomes" id="UP000014760">
    <property type="component" value="Unassembled WGS sequence"/>
</dbReference>
<dbReference type="GO" id="GO:0003700">
    <property type="term" value="F:DNA-binding transcription factor activity"/>
    <property type="evidence" value="ECO:0007669"/>
    <property type="project" value="InterPro"/>
</dbReference>
<dbReference type="Pfam" id="PF00170">
    <property type="entry name" value="bZIP_1"/>
    <property type="match status" value="1"/>
</dbReference>
<evidence type="ECO:0000256" key="2">
    <source>
        <dbReference type="SAM" id="MobiDB-lite"/>
    </source>
</evidence>
<reference evidence="6" key="1">
    <citation type="submission" date="2012-12" db="EMBL/GenBank/DDBJ databases">
        <authorList>
            <person name="Hellsten U."/>
            <person name="Grimwood J."/>
            <person name="Chapman J.A."/>
            <person name="Shapiro H."/>
            <person name="Aerts A."/>
            <person name="Otillar R.P."/>
            <person name="Terry A.Y."/>
            <person name="Boore J.L."/>
            <person name="Simakov O."/>
            <person name="Marletaz F."/>
            <person name="Cho S.-J."/>
            <person name="Edsinger-Gonzales E."/>
            <person name="Havlak P."/>
            <person name="Kuo D.-H."/>
            <person name="Larsson T."/>
            <person name="Lv J."/>
            <person name="Arendt D."/>
            <person name="Savage R."/>
            <person name="Osoegawa K."/>
            <person name="de Jong P."/>
            <person name="Lindberg D.R."/>
            <person name="Seaver E.C."/>
            <person name="Weisblat D.A."/>
            <person name="Putnam N.H."/>
            <person name="Grigoriev I.V."/>
            <person name="Rokhsar D.S."/>
        </authorList>
    </citation>
    <scope>NUCLEOTIDE SEQUENCE</scope>
    <source>
        <strain evidence="6">I ESC-2004</strain>
    </source>
</reference>
<dbReference type="OrthoDB" id="6606299at2759"/>
<feature type="coiled-coil region" evidence="1">
    <location>
        <begin position="149"/>
        <end position="183"/>
    </location>
</feature>
<reference evidence="4 6" key="2">
    <citation type="journal article" date="2013" name="Nature">
        <title>Insights into bilaterian evolution from three spiralian genomes.</title>
        <authorList>
            <person name="Simakov O."/>
            <person name="Marletaz F."/>
            <person name="Cho S.J."/>
            <person name="Edsinger-Gonzales E."/>
            <person name="Havlak P."/>
            <person name="Hellsten U."/>
            <person name="Kuo D.H."/>
            <person name="Larsson T."/>
            <person name="Lv J."/>
            <person name="Arendt D."/>
            <person name="Savage R."/>
            <person name="Osoegawa K."/>
            <person name="de Jong P."/>
            <person name="Grimwood J."/>
            <person name="Chapman J.A."/>
            <person name="Shapiro H."/>
            <person name="Aerts A."/>
            <person name="Otillar R.P."/>
            <person name="Terry A.Y."/>
            <person name="Boore J.L."/>
            <person name="Grigoriev I.V."/>
            <person name="Lindberg D.R."/>
            <person name="Seaver E.C."/>
            <person name="Weisblat D.A."/>
            <person name="Putnam N.H."/>
            <person name="Rokhsar D.S."/>
        </authorList>
    </citation>
    <scope>NUCLEOTIDE SEQUENCE</scope>
    <source>
        <strain evidence="4 6">I ESC-2004</strain>
    </source>
</reference>
<dbReference type="SUPFAM" id="SSF57959">
    <property type="entry name" value="Leucine zipper domain"/>
    <property type="match status" value="1"/>
</dbReference>
<name>R7V953_CAPTE</name>
<dbReference type="HOGENOM" id="CLU_994794_0_0_1"/>
<dbReference type="AlphaFoldDB" id="R7V953"/>
<feature type="compositionally biased region" description="Low complexity" evidence="2">
    <location>
        <begin position="33"/>
        <end position="42"/>
    </location>
</feature>
<reference evidence="5" key="3">
    <citation type="submission" date="2015-06" db="UniProtKB">
        <authorList>
            <consortium name="EnsemblMetazoa"/>
        </authorList>
    </citation>
    <scope>IDENTIFICATION</scope>
</reference>